<evidence type="ECO:0000256" key="5">
    <source>
        <dbReference type="ARBA" id="ARBA00022989"/>
    </source>
</evidence>
<evidence type="ECO:0000313" key="10">
    <source>
        <dbReference type="Proteomes" id="UP000886885"/>
    </source>
</evidence>
<dbReference type="InterPro" id="IPR004680">
    <property type="entry name" value="Cit_transptr-like_dom"/>
</dbReference>
<proteinExistence type="predicted"/>
<name>A0A8X8C5W3_POPTO</name>
<dbReference type="OrthoDB" id="442352at2759"/>
<evidence type="ECO:0000256" key="3">
    <source>
        <dbReference type="ARBA" id="ARBA00022475"/>
    </source>
</evidence>
<gene>
    <name evidence="9" type="ORF">POTOM_055480</name>
</gene>
<keyword evidence="2" id="KW-0813">Transport</keyword>
<keyword evidence="5 7" id="KW-1133">Transmembrane helix</keyword>
<keyword evidence="6 7" id="KW-0472">Membrane</keyword>
<feature type="transmembrane region" description="Helical" evidence="7">
    <location>
        <begin position="519"/>
        <end position="543"/>
    </location>
</feature>
<evidence type="ECO:0000259" key="8">
    <source>
        <dbReference type="Pfam" id="PF03600"/>
    </source>
</evidence>
<keyword evidence="3" id="KW-1003">Cell membrane</keyword>
<evidence type="ECO:0000256" key="2">
    <source>
        <dbReference type="ARBA" id="ARBA00022448"/>
    </source>
</evidence>
<feature type="transmembrane region" description="Helical" evidence="7">
    <location>
        <begin position="347"/>
        <end position="380"/>
    </location>
</feature>
<dbReference type="EMBL" id="JAAWWB010000034">
    <property type="protein sequence ID" value="KAG6742190.1"/>
    <property type="molecule type" value="Genomic_DNA"/>
</dbReference>
<reference evidence="9" key="1">
    <citation type="journal article" date="2020" name="bioRxiv">
        <title>Hybrid origin of Populus tomentosa Carr. identified through genome sequencing and phylogenomic analysis.</title>
        <authorList>
            <person name="An X."/>
            <person name="Gao K."/>
            <person name="Chen Z."/>
            <person name="Li J."/>
            <person name="Yang X."/>
            <person name="Yang X."/>
            <person name="Zhou J."/>
            <person name="Guo T."/>
            <person name="Zhao T."/>
            <person name="Huang S."/>
            <person name="Miao D."/>
            <person name="Khan W.U."/>
            <person name="Rao P."/>
            <person name="Ye M."/>
            <person name="Lei B."/>
            <person name="Liao W."/>
            <person name="Wang J."/>
            <person name="Ji L."/>
            <person name="Li Y."/>
            <person name="Guo B."/>
            <person name="Mustafa N.S."/>
            <person name="Li S."/>
            <person name="Yun Q."/>
            <person name="Keller S.R."/>
            <person name="Mao J."/>
            <person name="Zhang R."/>
            <person name="Strauss S.H."/>
        </authorList>
    </citation>
    <scope>NUCLEOTIDE SEQUENCE</scope>
    <source>
        <strain evidence="9">GM15</strain>
        <tissue evidence="9">Leaf</tissue>
    </source>
</reference>
<feature type="transmembrane region" description="Helical" evidence="7">
    <location>
        <begin position="180"/>
        <end position="204"/>
    </location>
</feature>
<feature type="transmembrane region" description="Helical" evidence="7">
    <location>
        <begin position="9"/>
        <end position="27"/>
    </location>
</feature>
<dbReference type="Pfam" id="PF03600">
    <property type="entry name" value="CitMHS"/>
    <property type="match status" value="2"/>
</dbReference>
<dbReference type="GO" id="GO:0055085">
    <property type="term" value="P:transmembrane transport"/>
    <property type="evidence" value="ECO:0007669"/>
    <property type="project" value="InterPro"/>
</dbReference>
<dbReference type="Proteomes" id="UP000886885">
    <property type="component" value="Chromosome 17D"/>
</dbReference>
<comment type="subcellular location">
    <subcellularLocation>
        <location evidence="1">Cell membrane</location>
        <topology evidence="1">Multi-pass membrane protein</topology>
    </subcellularLocation>
</comment>
<protein>
    <recommendedName>
        <fullName evidence="8">Citrate transporter-like domain-containing protein</fullName>
    </recommendedName>
</protein>
<evidence type="ECO:0000256" key="6">
    <source>
        <dbReference type="ARBA" id="ARBA00023136"/>
    </source>
</evidence>
<feature type="transmembrane region" description="Helical" evidence="7">
    <location>
        <begin position="33"/>
        <end position="53"/>
    </location>
</feature>
<dbReference type="PANTHER" id="PTHR43302:SF15">
    <property type="entry name" value="SILICON EFFLUX TRANSPORTER LSI2"/>
    <property type="match status" value="1"/>
</dbReference>
<evidence type="ECO:0000256" key="1">
    <source>
        <dbReference type="ARBA" id="ARBA00004651"/>
    </source>
</evidence>
<dbReference type="CDD" id="cd01117">
    <property type="entry name" value="YbiR_permease"/>
    <property type="match status" value="1"/>
</dbReference>
<feature type="domain" description="Citrate transporter-like" evidence="8">
    <location>
        <begin position="24"/>
        <end position="393"/>
    </location>
</feature>
<evidence type="ECO:0000256" key="4">
    <source>
        <dbReference type="ARBA" id="ARBA00022692"/>
    </source>
</evidence>
<keyword evidence="10" id="KW-1185">Reference proteome</keyword>
<accession>A0A8X8C5W3</accession>
<dbReference type="PANTHER" id="PTHR43302">
    <property type="entry name" value="TRANSPORTER ARSB-RELATED"/>
    <property type="match status" value="1"/>
</dbReference>
<evidence type="ECO:0000256" key="7">
    <source>
        <dbReference type="SAM" id="Phobius"/>
    </source>
</evidence>
<feature type="domain" description="Citrate transporter-like" evidence="8">
    <location>
        <begin position="424"/>
        <end position="529"/>
    </location>
</feature>
<evidence type="ECO:0000313" key="9">
    <source>
        <dbReference type="EMBL" id="KAG6742190.1"/>
    </source>
</evidence>
<keyword evidence="4 7" id="KW-0812">Transmembrane</keyword>
<sequence length="585" mass="63626">MALGSSKKVVLGSVAFSIFWILAVFPAVPFLPIGRTAGSILGATLMVIFEVITPEEAYDAINLPVLGLLFGTMVVSIYLERADMFKHLGVLLSWKSWGAKDMLCRICIVSAISSAVFTNDTACFFLTEFILKIARENNIRPEPFLLGLASSSNIGSSATPIGNPQNLIIAIQSSISFGEFVLGLLPAVLVGVFVNALILICMFWRLLSDVKEEEDAVELIVMEEEDALDELIVKEDSAVHQISLATMSSPKSLESHEYDPIAEHVNSQRLCELDMCSDSCGEIELTKPILPKKEATDNIGEEMEERFARGGVQGTMEMMTDLESGPQQSAEESKGQLNRWKRLSWKLCIYLGTVGMLVAFLMGLNMSWTALTTALIFVILDFKDAGPCLEKVNQQVFHKDSISSPKYLSINCNTSMRIRSSKNLLTRGCLDQVSYSLLVFFCGMFITVDGFNKTGIPGSVWNLMEPHAGIDHASGIAVLAIGILVLSNVVSNVPTVLLLGAKVAASITAISPGEEKKAWLILAWVSTVAGNLSLLGSAANIIVCEQALRAQPSYNITFWSHLKFGVPSTLIVTVIGLALIYCYDV</sequence>
<dbReference type="GO" id="GO:0005886">
    <property type="term" value="C:plasma membrane"/>
    <property type="evidence" value="ECO:0007669"/>
    <property type="project" value="UniProtKB-SubCell"/>
</dbReference>
<organism evidence="9 10">
    <name type="scientific">Populus tomentosa</name>
    <name type="common">Chinese white poplar</name>
    <dbReference type="NCBI Taxonomy" id="118781"/>
    <lineage>
        <taxon>Eukaryota</taxon>
        <taxon>Viridiplantae</taxon>
        <taxon>Streptophyta</taxon>
        <taxon>Embryophyta</taxon>
        <taxon>Tracheophyta</taxon>
        <taxon>Spermatophyta</taxon>
        <taxon>Magnoliopsida</taxon>
        <taxon>eudicotyledons</taxon>
        <taxon>Gunneridae</taxon>
        <taxon>Pentapetalae</taxon>
        <taxon>rosids</taxon>
        <taxon>fabids</taxon>
        <taxon>Malpighiales</taxon>
        <taxon>Salicaceae</taxon>
        <taxon>Saliceae</taxon>
        <taxon>Populus</taxon>
    </lineage>
</organism>
<feature type="transmembrane region" description="Helical" evidence="7">
    <location>
        <begin position="473"/>
        <end position="499"/>
    </location>
</feature>
<dbReference type="AlphaFoldDB" id="A0A8X8C5W3"/>
<feature type="transmembrane region" description="Helical" evidence="7">
    <location>
        <begin position="564"/>
        <end position="583"/>
    </location>
</feature>
<comment type="caution">
    <text evidence="9">The sequence shown here is derived from an EMBL/GenBank/DDBJ whole genome shotgun (WGS) entry which is preliminary data.</text>
</comment>
<feature type="transmembrane region" description="Helical" evidence="7">
    <location>
        <begin position="60"/>
        <end position="79"/>
    </location>
</feature>